<dbReference type="GO" id="GO:0043565">
    <property type="term" value="F:sequence-specific DNA binding"/>
    <property type="evidence" value="ECO:0007669"/>
    <property type="project" value="InterPro"/>
</dbReference>
<dbReference type="GeneTree" id="ENSGT00940000160570"/>
<evidence type="ECO:0000256" key="1">
    <source>
        <dbReference type="ARBA" id="ARBA00022723"/>
    </source>
</evidence>
<keyword evidence="8" id="KW-1185">Reference proteome</keyword>
<dbReference type="GO" id="GO:0003700">
    <property type="term" value="F:DNA-binding transcription factor activity"/>
    <property type="evidence" value="ECO:0007669"/>
    <property type="project" value="InterPro"/>
</dbReference>
<name>A0A9L0SC89_HORSE</name>
<keyword evidence="3" id="KW-0862">Zinc</keyword>
<reference evidence="7 8" key="1">
    <citation type="journal article" date="2009" name="Science">
        <title>Genome sequence, comparative analysis, and population genetics of the domestic horse.</title>
        <authorList>
            <consortium name="Broad Institute Genome Sequencing Platform"/>
            <consortium name="Broad Institute Whole Genome Assembly Team"/>
            <person name="Wade C.M."/>
            <person name="Giulotto E."/>
            <person name="Sigurdsson S."/>
            <person name="Zoli M."/>
            <person name="Gnerre S."/>
            <person name="Imsland F."/>
            <person name="Lear T.L."/>
            <person name="Adelson D.L."/>
            <person name="Bailey E."/>
            <person name="Bellone R.R."/>
            <person name="Bloecker H."/>
            <person name="Distl O."/>
            <person name="Edgar R.C."/>
            <person name="Garber M."/>
            <person name="Leeb T."/>
            <person name="Mauceli E."/>
            <person name="MacLeod J.N."/>
            <person name="Penedo M.C.T."/>
            <person name="Raison J.M."/>
            <person name="Sharpe T."/>
            <person name="Vogel J."/>
            <person name="Andersson L."/>
            <person name="Antczak D.F."/>
            <person name="Biagi T."/>
            <person name="Binns M.M."/>
            <person name="Chowdhary B.P."/>
            <person name="Coleman S.J."/>
            <person name="Della Valle G."/>
            <person name="Fryc S."/>
            <person name="Guerin G."/>
            <person name="Hasegawa T."/>
            <person name="Hill E.W."/>
            <person name="Jurka J."/>
            <person name="Kiialainen A."/>
            <person name="Lindgren G."/>
            <person name="Liu J."/>
            <person name="Magnani E."/>
            <person name="Mickelson J.R."/>
            <person name="Murray J."/>
            <person name="Nergadze S.G."/>
            <person name="Onofrio R."/>
            <person name="Pedroni S."/>
            <person name="Piras M.F."/>
            <person name="Raudsepp T."/>
            <person name="Rocchi M."/>
            <person name="Roeed K.H."/>
            <person name="Ryder O.A."/>
            <person name="Searle S."/>
            <person name="Skow L."/>
            <person name="Swinburne J.E."/>
            <person name="Syvaenen A.C."/>
            <person name="Tozaki T."/>
            <person name="Valberg S.J."/>
            <person name="Vaudin M."/>
            <person name="White J.R."/>
            <person name="Zody M.C."/>
            <person name="Lander E.S."/>
            <person name="Lindblad-Toh K."/>
        </authorList>
    </citation>
    <scope>NUCLEOTIDE SEQUENCE [LARGE SCALE GENOMIC DNA]</scope>
    <source>
        <strain evidence="7 8">Thoroughbred</strain>
    </source>
</reference>
<protein>
    <submittedName>
        <fullName evidence="7">Caspase recruitment domain family member 9</fullName>
    </submittedName>
</protein>
<dbReference type="Pfam" id="PF05180">
    <property type="entry name" value="zf-DNL"/>
    <property type="match status" value="1"/>
</dbReference>
<evidence type="ECO:0000259" key="5">
    <source>
        <dbReference type="PROSITE" id="PS50811"/>
    </source>
</evidence>
<feature type="domain" description="DNL-type" evidence="6">
    <location>
        <begin position="55"/>
        <end position="134"/>
    </location>
</feature>
<proteinExistence type="predicted"/>
<dbReference type="Proteomes" id="UP000002281">
    <property type="component" value="Chromosome 25"/>
</dbReference>
<dbReference type="InterPro" id="IPR003657">
    <property type="entry name" value="WRKY_dom"/>
</dbReference>
<sequence>MLRAALRLVPTLWSHARPRGPDLRRLWGRGARPEAAGRRRAWGWDWRRWSSDPGPGAAHYQLVYTCKVCGTRSSKRISKLAYHQGVVIVTCPGCQNHHIIADNLGWFSDLDGKRSVLGCVTFSMNQQPQSRGVLAGSELPITAPCRHSECQRCSPGRWQPCPELLASSHLNKKTCLLEHVATSRLLLFSTPCLQAASGFCTTRPPSLSFLPQPQSRTLSKGSN</sequence>
<dbReference type="PANTHER" id="PTHR20922">
    <property type="entry name" value="DNL-TYPE ZINC FINGER PROTEIN"/>
    <property type="match status" value="1"/>
</dbReference>
<dbReference type="PANTHER" id="PTHR20922:SF13">
    <property type="entry name" value="DNL-TYPE ZINC FINGER PROTEIN"/>
    <property type="match status" value="1"/>
</dbReference>
<dbReference type="Ensembl" id="ENSECAT00000112322.1">
    <property type="protein sequence ID" value="ENSECAP00000071640.1"/>
    <property type="gene ID" value="ENSECAG00000019300.4"/>
</dbReference>
<dbReference type="InterPro" id="IPR007853">
    <property type="entry name" value="Znf_DNL-typ"/>
</dbReference>
<dbReference type="AlphaFoldDB" id="A0A9L0SC89"/>
<evidence type="ECO:0000313" key="8">
    <source>
        <dbReference type="Proteomes" id="UP000002281"/>
    </source>
</evidence>
<feature type="domain" description="WRKY" evidence="5">
    <location>
        <begin position="43"/>
        <end position="100"/>
    </location>
</feature>
<keyword evidence="1" id="KW-0479">Metal-binding</keyword>
<dbReference type="PROSITE" id="PS50811">
    <property type="entry name" value="WRKY"/>
    <property type="match status" value="1"/>
</dbReference>
<organism evidence="7 8">
    <name type="scientific">Equus caballus</name>
    <name type="common">Horse</name>
    <dbReference type="NCBI Taxonomy" id="9796"/>
    <lineage>
        <taxon>Eukaryota</taxon>
        <taxon>Metazoa</taxon>
        <taxon>Chordata</taxon>
        <taxon>Craniata</taxon>
        <taxon>Vertebrata</taxon>
        <taxon>Euteleostomi</taxon>
        <taxon>Mammalia</taxon>
        <taxon>Eutheria</taxon>
        <taxon>Laurasiatheria</taxon>
        <taxon>Perissodactyla</taxon>
        <taxon>Equidae</taxon>
        <taxon>Equus</taxon>
    </lineage>
</organism>
<gene>
    <name evidence="7" type="primary">CARD9</name>
</gene>
<evidence type="ECO:0000313" key="7">
    <source>
        <dbReference type="Ensembl" id="ENSECAP00000071640.1"/>
    </source>
</evidence>
<keyword evidence="2 4" id="KW-0863">Zinc-finger</keyword>
<evidence type="ECO:0000256" key="2">
    <source>
        <dbReference type="ARBA" id="ARBA00022771"/>
    </source>
</evidence>
<evidence type="ECO:0000259" key="6">
    <source>
        <dbReference type="PROSITE" id="PS51501"/>
    </source>
</evidence>
<dbReference type="GO" id="GO:0008270">
    <property type="term" value="F:zinc ion binding"/>
    <property type="evidence" value="ECO:0007669"/>
    <property type="project" value="UniProtKB-KW"/>
</dbReference>
<evidence type="ECO:0000256" key="3">
    <source>
        <dbReference type="ARBA" id="ARBA00022833"/>
    </source>
</evidence>
<accession>A0A9L0SC89</accession>
<evidence type="ECO:0000256" key="4">
    <source>
        <dbReference type="PROSITE-ProRule" id="PRU00834"/>
    </source>
</evidence>
<reference evidence="7" key="3">
    <citation type="submission" date="2025-09" db="UniProtKB">
        <authorList>
            <consortium name="Ensembl"/>
        </authorList>
    </citation>
    <scope>IDENTIFICATION</scope>
    <source>
        <strain evidence="7">Thoroughbred</strain>
    </source>
</reference>
<dbReference type="InterPro" id="IPR024158">
    <property type="entry name" value="Mt_import_TIM15"/>
</dbReference>
<reference evidence="7" key="2">
    <citation type="submission" date="2025-08" db="UniProtKB">
        <authorList>
            <consortium name="Ensembl"/>
        </authorList>
    </citation>
    <scope>IDENTIFICATION</scope>
    <source>
        <strain evidence="7">Thoroughbred</strain>
    </source>
</reference>
<dbReference type="PROSITE" id="PS51501">
    <property type="entry name" value="ZF_DNL"/>
    <property type="match status" value="1"/>
</dbReference>